<keyword evidence="2" id="KW-1185">Reference proteome</keyword>
<accession>A0A0C9WSK5</accession>
<dbReference type="EMBL" id="KN838781">
    <property type="protein sequence ID" value="KIJ94725.1"/>
    <property type="molecule type" value="Genomic_DNA"/>
</dbReference>
<reference evidence="2" key="2">
    <citation type="submission" date="2015-01" db="EMBL/GenBank/DDBJ databases">
        <title>Evolutionary Origins and Diversification of the Mycorrhizal Mutualists.</title>
        <authorList>
            <consortium name="DOE Joint Genome Institute"/>
            <consortium name="Mycorrhizal Genomics Consortium"/>
            <person name="Kohler A."/>
            <person name="Kuo A."/>
            <person name="Nagy L.G."/>
            <person name="Floudas D."/>
            <person name="Copeland A."/>
            <person name="Barry K.W."/>
            <person name="Cichocki N."/>
            <person name="Veneault-Fourrey C."/>
            <person name="LaButti K."/>
            <person name="Lindquist E.A."/>
            <person name="Lipzen A."/>
            <person name="Lundell T."/>
            <person name="Morin E."/>
            <person name="Murat C."/>
            <person name="Riley R."/>
            <person name="Ohm R."/>
            <person name="Sun H."/>
            <person name="Tunlid A."/>
            <person name="Henrissat B."/>
            <person name="Grigoriev I.V."/>
            <person name="Hibbett D.S."/>
            <person name="Martin F."/>
        </authorList>
    </citation>
    <scope>NUCLEOTIDE SEQUENCE [LARGE SCALE GENOMIC DNA]</scope>
    <source>
        <strain evidence="2">LaAM-08-1</strain>
    </source>
</reference>
<dbReference type="OrthoDB" id="3067416at2759"/>
<proteinExistence type="predicted"/>
<protein>
    <submittedName>
        <fullName evidence="1">Uncharacterized protein</fullName>
    </submittedName>
</protein>
<gene>
    <name evidence="1" type="ORF">K443DRAFT_109931</name>
</gene>
<dbReference type="HOGENOM" id="CLU_1816136_0_0_1"/>
<evidence type="ECO:0000313" key="2">
    <source>
        <dbReference type="Proteomes" id="UP000054477"/>
    </source>
</evidence>
<evidence type="ECO:0000313" key="1">
    <source>
        <dbReference type="EMBL" id="KIJ94725.1"/>
    </source>
</evidence>
<dbReference type="AlphaFoldDB" id="A0A0C9WSK5"/>
<name>A0A0C9WSK5_9AGAR</name>
<sequence>MKGFAGYPEVVEVVVFVKDHRGADQRVNLGGLQQPVRFDDISQRLVDLGFPKFSSFVSRRVEYDITVSTGSSTCGGIRGEINIDQPLLHFFHDVFLETTNPQPFDSTKSIAKVGEDDNIDIGGLVRIAFRKTTHVPSKSSAVRKKNVSY</sequence>
<organism evidence="1 2">
    <name type="scientific">Laccaria amethystina LaAM-08-1</name>
    <dbReference type="NCBI Taxonomy" id="1095629"/>
    <lineage>
        <taxon>Eukaryota</taxon>
        <taxon>Fungi</taxon>
        <taxon>Dikarya</taxon>
        <taxon>Basidiomycota</taxon>
        <taxon>Agaricomycotina</taxon>
        <taxon>Agaricomycetes</taxon>
        <taxon>Agaricomycetidae</taxon>
        <taxon>Agaricales</taxon>
        <taxon>Agaricineae</taxon>
        <taxon>Hydnangiaceae</taxon>
        <taxon>Laccaria</taxon>
    </lineage>
</organism>
<reference evidence="1 2" key="1">
    <citation type="submission" date="2014-04" db="EMBL/GenBank/DDBJ databases">
        <authorList>
            <consortium name="DOE Joint Genome Institute"/>
            <person name="Kuo A."/>
            <person name="Kohler A."/>
            <person name="Nagy L.G."/>
            <person name="Floudas D."/>
            <person name="Copeland A."/>
            <person name="Barry K.W."/>
            <person name="Cichocki N."/>
            <person name="Veneault-Fourrey C."/>
            <person name="LaButti K."/>
            <person name="Lindquist E.A."/>
            <person name="Lipzen A."/>
            <person name="Lundell T."/>
            <person name="Morin E."/>
            <person name="Murat C."/>
            <person name="Sun H."/>
            <person name="Tunlid A."/>
            <person name="Henrissat B."/>
            <person name="Grigoriev I.V."/>
            <person name="Hibbett D.S."/>
            <person name="Martin F."/>
            <person name="Nordberg H.P."/>
            <person name="Cantor M.N."/>
            <person name="Hua S.X."/>
        </authorList>
    </citation>
    <scope>NUCLEOTIDE SEQUENCE [LARGE SCALE GENOMIC DNA]</scope>
    <source>
        <strain evidence="1 2">LaAM-08-1</strain>
    </source>
</reference>
<dbReference type="Proteomes" id="UP000054477">
    <property type="component" value="Unassembled WGS sequence"/>
</dbReference>